<dbReference type="SUPFAM" id="SSF46689">
    <property type="entry name" value="Homeodomain-like"/>
    <property type="match status" value="2"/>
</dbReference>
<sequence>MERGAAAALFPAVRSVWAGSIVYPPGGRYGPRVQQDIQLVLLHTGMLNIQVDGEARQVQPGTVILLKPGHHEMFYFAEEQSTWHRWISIELEPGGAEQKRLLEKLPWNVPISEELNRLTDVMLSLQGEGEPAYETLKALGISALELFAAEQQRIRAKLEAHPSVAAVKREIQNSYAESWTLRAMAEAGGVSPEHLVRLFQRYEQVTPMKFLWNYRVLKAQEMLAYTGLSISEIAERCGFQTSYHFARSVKQRTGLTPSAIRAASWEGKDSGRQQLNGE</sequence>
<evidence type="ECO:0000256" key="4">
    <source>
        <dbReference type="ARBA" id="ARBA00023163"/>
    </source>
</evidence>
<keyword evidence="1" id="KW-0805">Transcription regulation</keyword>
<dbReference type="InterPro" id="IPR018060">
    <property type="entry name" value="HTH_AraC"/>
</dbReference>
<dbReference type="InterPro" id="IPR037923">
    <property type="entry name" value="HTH-like"/>
</dbReference>
<comment type="caution">
    <text evidence="6">The sequence shown here is derived from an EMBL/GenBank/DDBJ whole genome shotgun (WGS) entry which is preliminary data.</text>
</comment>
<feature type="domain" description="HTH araC/xylS-type" evidence="5">
    <location>
        <begin position="165"/>
        <end position="263"/>
    </location>
</feature>
<dbReference type="InterPro" id="IPR018062">
    <property type="entry name" value="HTH_AraC-typ_CS"/>
</dbReference>
<dbReference type="Pfam" id="PF02311">
    <property type="entry name" value="AraC_binding"/>
    <property type="match status" value="1"/>
</dbReference>
<keyword evidence="3" id="KW-0010">Activator</keyword>
<evidence type="ECO:0000256" key="3">
    <source>
        <dbReference type="ARBA" id="ARBA00023159"/>
    </source>
</evidence>
<protein>
    <submittedName>
        <fullName evidence="6">Helix-turn-helix domain-containing protein</fullName>
    </submittedName>
</protein>
<keyword evidence="4" id="KW-0804">Transcription</keyword>
<proteinExistence type="predicted"/>
<evidence type="ECO:0000313" key="6">
    <source>
        <dbReference type="EMBL" id="MFD2612333.1"/>
    </source>
</evidence>
<evidence type="ECO:0000256" key="1">
    <source>
        <dbReference type="ARBA" id="ARBA00023015"/>
    </source>
</evidence>
<evidence type="ECO:0000313" key="7">
    <source>
        <dbReference type="Proteomes" id="UP001597541"/>
    </source>
</evidence>
<dbReference type="InterPro" id="IPR050204">
    <property type="entry name" value="AraC_XylS_family_regulators"/>
</dbReference>
<organism evidence="6 7">
    <name type="scientific">Paenibacillus gansuensis</name>
    <dbReference type="NCBI Taxonomy" id="306542"/>
    <lineage>
        <taxon>Bacteria</taxon>
        <taxon>Bacillati</taxon>
        <taxon>Bacillota</taxon>
        <taxon>Bacilli</taxon>
        <taxon>Bacillales</taxon>
        <taxon>Paenibacillaceae</taxon>
        <taxon>Paenibacillus</taxon>
    </lineage>
</organism>
<dbReference type="InterPro" id="IPR003313">
    <property type="entry name" value="AraC-bd"/>
</dbReference>
<keyword evidence="7" id="KW-1185">Reference proteome</keyword>
<evidence type="ECO:0000256" key="2">
    <source>
        <dbReference type="ARBA" id="ARBA00023125"/>
    </source>
</evidence>
<dbReference type="Proteomes" id="UP001597541">
    <property type="component" value="Unassembled WGS sequence"/>
</dbReference>
<dbReference type="Pfam" id="PF12833">
    <property type="entry name" value="HTH_18"/>
    <property type="match status" value="1"/>
</dbReference>
<reference evidence="7" key="1">
    <citation type="journal article" date="2019" name="Int. J. Syst. Evol. Microbiol.">
        <title>The Global Catalogue of Microorganisms (GCM) 10K type strain sequencing project: providing services to taxonomists for standard genome sequencing and annotation.</title>
        <authorList>
            <consortium name="The Broad Institute Genomics Platform"/>
            <consortium name="The Broad Institute Genome Sequencing Center for Infectious Disease"/>
            <person name="Wu L."/>
            <person name="Ma J."/>
        </authorList>
    </citation>
    <scope>NUCLEOTIDE SEQUENCE [LARGE SCALE GENOMIC DNA]</scope>
    <source>
        <strain evidence="7">KCTC 3950</strain>
    </source>
</reference>
<dbReference type="RefSeq" id="WP_377601815.1">
    <property type="nucleotide sequence ID" value="NZ_JBHUME010000007.1"/>
</dbReference>
<gene>
    <name evidence="6" type="ORF">ACFSUF_07860</name>
</gene>
<dbReference type="PROSITE" id="PS00041">
    <property type="entry name" value="HTH_ARAC_FAMILY_1"/>
    <property type="match status" value="1"/>
</dbReference>
<dbReference type="SUPFAM" id="SSF51215">
    <property type="entry name" value="Regulatory protein AraC"/>
    <property type="match status" value="1"/>
</dbReference>
<keyword evidence="2" id="KW-0238">DNA-binding</keyword>
<dbReference type="PANTHER" id="PTHR46796">
    <property type="entry name" value="HTH-TYPE TRANSCRIPTIONAL ACTIVATOR RHAS-RELATED"/>
    <property type="match status" value="1"/>
</dbReference>
<name>A0ABW5PBH1_9BACL</name>
<evidence type="ECO:0000259" key="5">
    <source>
        <dbReference type="PROSITE" id="PS01124"/>
    </source>
</evidence>
<dbReference type="Gene3D" id="1.10.10.60">
    <property type="entry name" value="Homeodomain-like"/>
    <property type="match status" value="1"/>
</dbReference>
<dbReference type="PROSITE" id="PS01124">
    <property type="entry name" value="HTH_ARAC_FAMILY_2"/>
    <property type="match status" value="1"/>
</dbReference>
<dbReference type="SMART" id="SM00342">
    <property type="entry name" value="HTH_ARAC"/>
    <property type="match status" value="1"/>
</dbReference>
<dbReference type="EMBL" id="JBHUME010000007">
    <property type="protein sequence ID" value="MFD2612333.1"/>
    <property type="molecule type" value="Genomic_DNA"/>
</dbReference>
<accession>A0ABW5PBH1</accession>
<dbReference type="InterPro" id="IPR009057">
    <property type="entry name" value="Homeodomain-like_sf"/>
</dbReference>